<dbReference type="Gene3D" id="1.20.1730.10">
    <property type="entry name" value="Sodium/glucose cotransporter"/>
    <property type="match status" value="1"/>
</dbReference>
<feature type="transmembrane region" description="Helical" evidence="14">
    <location>
        <begin position="36"/>
        <end position="53"/>
    </location>
</feature>
<proteinExistence type="inferred from homology"/>
<dbReference type="GO" id="GO:0015824">
    <property type="term" value="P:proline transport"/>
    <property type="evidence" value="ECO:0007669"/>
    <property type="project" value="UniProtKB-UniRule"/>
</dbReference>
<keyword evidence="14" id="KW-0029">Amino-acid transport</keyword>
<dbReference type="GO" id="GO:0005886">
    <property type="term" value="C:plasma membrane"/>
    <property type="evidence" value="ECO:0007669"/>
    <property type="project" value="UniProtKB-SubCell"/>
</dbReference>
<evidence type="ECO:0000256" key="2">
    <source>
        <dbReference type="ARBA" id="ARBA00006434"/>
    </source>
</evidence>
<dbReference type="NCBIfam" id="TIGR00813">
    <property type="entry name" value="sss"/>
    <property type="match status" value="1"/>
</dbReference>
<evidence type="ECO:0000313" key="16">
    <source>
        <dbReference type="Proteomes" id="UP000325957"/>
    </source>
</evidence>
<feature type="transmembrane region" description="Helical" evidence="14">
    <location>
        <begin position="225"/>
        <end position="249"/>
    </location>
</feature>
<keyword evidence="5 14" id="KW-0812">Transmembrane</keyword>
<dbReference type="PANTHER" id="PTHR48086">
    <property type="entry name" value="SODIUM/PROLINE SYMPORTER-RELATED"/>
    <property type="match status" value="1"/>
</dbReference>
<name>A0A5J5L0Q1_9MICC</name>
<evidence type="ECO:0000256" key="3">
    <source>
        <dbReference type="ARBA" id="ARBA00022448"/>
    </source>
</evidence>
<evidence type="ECO:0000256" key="4">
    <source>
        <dbReference type="ARBA" id="ARBA00022475"/>
    </source>
</evidence>
<comment type="function">
    <text evidence="14">Catalyzes the sodium-dependent uptake of extracellular L-proline.</text>
</comment>
<dbReference type="PROSITE" id="PS50283">
    <property type="entry name" value="NA_SOLUT_SYMP_3"/>
    <property type="match status" value="1"/>
</dbReference>
<feature type="transmembrane region" description="Helical" evidence="14">
    <location>
        <begin position="465"/>
        <end position="482"/>
    </location>
</feature>
<evidence type="ECO:0000256" key="9">
    <source>
        <dbReference type="ARBA" id="ARBA00023065"/>
    </source>
</evidence>
<feature type="transmembrane region" description="Helical" evidence="14">
    <location>
        <begin position="161"/>
        <end position="185"/>
    </location>
</feature>
<gene>
    <name evidence="15" type="ORF">FCK90_05550</name>
</gene>
<dbReference type="PANTHER" id="PTHR48086:SF3">
    <property type="entry name" value="SODIUM_PROLINE SYMPORTER"/>
    <property type="match status" value="1"/>
</dbReference>
<feature type="transmembrane region" description="Helical" evidence="14">
    <location>
        <begin position="438"/>
        <end position="458"/>
    </location>
</feature>
<protein>
    <recommendedName>
        <fullName evidence="14">Sodium/proline symporter</fullName>
    </recommendedName>
    <alternativeName>
        <fullName evidence="14">Proline permease</fullName>
    </alternativeName>
</protein>
<dbReference type="EMBL" id="SZWF01000005">
    <property type="protein sequence ID" value="KAA9394636.1"/>
    <property type="molecule type" value="Genomic_DNA"/>
</dbReference>
<reference evidence="15 16" key="1">
    <citation type="submission" date="2019-05" db="EMBL/GenBank/DDBJ databases">
        <title>Kocuria coralli sp. nov., a novel actinobacterium isolated from coral reef seawater.</title>
        <authorList>
            <person name="Li J."/>
        </authorList>
    </citation>
    <scope>NUCLEOTIDE SEQUENCE [LARGE SCALE GENOMIC DNA]</scope>
    <source>
        <strain evidence="15 16">SCSIO 13007</strain>
    </source>
</reference>
<keyword evidence="3 14" id="KW-0813">Transport</keyword>
<evidence type="ECO:0000256" key="14">
    <source>
        <dbReference type="RuleBase" id="RU366012"/>
    </source>
</evidence>
<feature type="transmembrane region" description="Helical" evidence="14">
    <location>
        <begin position="278"/>
        <end position="296"/>
    </location>
</feature>
<evidence type="ECO:0000256" key="5">
    <source>
        <dbReference type="ARBA" id="ARBA00022692"/>
    </source>
</evidence>
<evidence type="ECO:0000313" key="15">
    <source>
        <dbReference type="EMBL" id="KAA9394636.1"/>
    </source>
</evidence>
<dbReference type="GO" id="GO:0031402">
    <property type="term" value="F:sodium ion binding"/>
    <property type="evidence" value="ECO:0007669"/>
    <property type="project" value="UniProtKB-UniRule"/>
</dbReference>
<keyword evidence="6 14" id="KW-0769">Symport</keyword>
<evidence type="ECO:0000256" key="1">
    <source>
        <dbReference type="ARBA" id="ARBA00004651"/>
    </source>
</evidence>
<evidence type="ECO:0000256" key="7">
    <source>
        <dbReference type="ARBA" id="ARBA00022989"/>
    </source>
</evidence>
<feature type="transmembrane region" description="Helical" evidence="14">
    <location>
        <begin position="317"/>
        <end position="343"/>
    </location>
</feature>
<accession>A0A5J5L0Q1</accession>
<keyword evidence="4 14" id="KW-1003">Cell membrane</keyword>
<sequence>MLIGWVVLPRITANDDSARRATETTMTNTADPSTSIVFILYLLAVLAIGIWAYRQNNDMSDFAIGGRRLGTFVTALSAKATDSSQWVFFGLPGAFYVSGMRNIWLIVGLTIGFYLSWKLLAGRLRDYSAKVSDWRVTAPGESVTLPGFFANRFRSNSVRSVTAIFIIIFYIIYLGSAFIATGVIFQQIFGGSVVVGTIIGAVVVMVYSSLGGYLASSYTDVVQGVLMWVCLVAVSIAAIVKLGGVGSFLETVGAQNPDLGSPFAGVELLGGEWVTTSSVPFIAMISALAWALGYFGSPHILARFMGMRTAESARGGARLGVFLSITLLGCAGVVGFAAIGIFGPGLENPEDAYMVLVAELFPSWVAGIFLAGVLSAVMSTADSQLVVASSTLTEDFYRAFINRDAPAKTLVWLSRIAVLACTGIGVFVALQGGTILDLVGYAWAGFGASFGPALFAALYWRKATWFGALLSIIAGGSTVIIYRMVDTIGLYELIPGFIAGMLALWLGSWLGPKQRQEVVTAQFDLLKTS</sequence>
<keyword evidence="10 14" id="KW-0472">Membrane</keyword>
<evidence type="ECO:0000256" key="10">
    <source>
        <dbReference type="ARBA" id="ARBA00023136"/>
    </source>
</evidence>
<dbReference type="Proteomes" id="UP000325957">
    <property type="component" value="Unassembled WGS sequence"/>
</dbReference>
<keyword evidence="7 14" id="KW-1133">Transmembrane helix</keyword>
<organism evidence="15 16">
    <name type="scientific">Kocuria coralli</name>
    <dbReference type="NCBI Taxonomy" id="1461025"/>
    <lineage>
        <taxon>Bacteria</taxon>
        <taxon>Bacillati</taxon>
        <taxon>Actinomycetota</taxon>
        <taxon>Actinomycetes</taxon>
        <taxon>Micrococcales</taxon>
        <taxon>Micrococcaceae</taxon>
        <taxon>Kocuria</taxon>
    </lineage>
</organism>
<feature type="transmembrane region" description="Helical" evidence="14">
    <location>
        <begin position="363"/>
        <end position="388"/>
    </location>
</feature>
<comment type="catalytic activity">
    <reaction evidence="12">
        <text>L-proline(in) + Na(+)(in) = L-proline(out) + Na(+)(out)</text>
        <dbReference type="Rhea" id="RHEA:28967"/>
        <dbReference type="ChEBI" id="CHEBI:29101"/>
        <dbReference type="ChEBI" id="CHEBI:60039"/>
    </reaction>
</comment>
<dbReference type="Pfam" id="PF00474">
    <property type="entry name" value="SSF"/>
    <property type="match status" value="1"/>
</dbReference>
<dbReference type="InterPro" id="IPR050277">
    <property type="entry name" value="Sodium:Solute_Symporter"/>
</dbReference>
<evidence type="ECO:0000256" key="6">
    <source>
        <dbReference type="ARBA" id="ARBA00022847"/>
    </source>
</evidence>
<keyword evidence="8 14" id="KW-0915">Sodium</keyword>
<evidence type="ECO:0000256" key="8">
    <source>
        <dbReference type="ARBA" id="ARBA00023053"/>
    </source>
</evidence>
<keyword evidence="16" id="KW-1185">Reference proteome</keyword>
<feature type="transmembrane region" description="Helical" evidence="14">
    <location>
        <begin position="488"/>
        <end position="506"/>
    </location>
</feature>
<feature type="transmembrane region" description="Helical" evidence="14">
    <location>
        <begin position="103"/>
        <end position="120"/>
    </location>
</feature>
<comment type="caution">
    <text evidence="15">The sequence shown here is derived from an EMBL/GenBank/DDBJ whole genome shotgun (WGS) entry which is preliminary data.</text>
</comment>
<evidence type="ECO:0000256" key="13">
    <source>
        <dbReference type="RuleBase" id="RU362091"/>
    </source>
</evidence>
<keyword evidence="11 14" id="KW-0739">Sodium transport</keyword>
<evidence type="ECO:0000256" key="12">
    <source>
        <dbReference type="ARBA" id="ARBA00033708"/>
    </source>
</evidence>
<dbReference type="InterPro" id="IPR011851">
    <property type="entry name" value="Na/Pro_symporter"/>
</dbReference>
<dbReference type="GO" id="GO:0005298">
    <property type="term" value="F:proline:sodium symporter activity"/>
    <property type="evidence" value="ECO:0007669"/>
    <property type="project" value="UniProtKB-UniRule"/>
</dbReference>
<evidence type="ECO:0000256" key="11">
    <source>
        <dbReference type="ARBA" id="ARBA00023201"/>
    </source>
</evidence>
<feature type="transmembrane region" description="Helical" evidence="14">
    <location>
        <begin position="191"/>
        <end position="213"/>
    </location>
</feature>
<dbReference type="InterPro" id="IPR038377">
    <property type="entry name" value="Na/Glc_symporter_sf"/>
</dbReference>
<comment type="subcellular location">
    <subcellularLocation>
        <location evidence="1 14">Cell membrane</location>
        <topology evidence="1 14">Multi-pass membrane protein</topology>
    </subcellularLocation>
</comment>
<dbReference type="AlphaFoldDB" id="A0A5J5L0Q1"/>
<keyword evidence="9 14" id="KW-0406">Ion transport</keyword>
<dbReference type="InterPro" id="IPR001734">
    <property type="entry name" value="Na/solute_symporter"/>
</dbReference>
<comment type="similarity">
    <text evidence="2 13">Belongs to the sodium:solute symporter (SSF) (TC 2.A.21) family.</text>
</comment>
<feature type="transmembrane region" description="Helical" evidence="14">
    <location>
        <begin position="409"/>
        <end position="432"/>
    </location>
</feature>
<dbReference type="OrthoDB" id="9789704at2"/>
<dbReference type="CDD" id="cd11475">
    <property type="entry name" value="SLC5sbd_PutP"/>
    <property type="match status" value="1"/>
</dbReference>